<comment type="caution">
    <text evidence="3">The sequence shown here is derived from an EMBL/GenBank/DDBJ whole genome shotgun (WGS) entry which is preliminary data.</text>
</comment>
<dbReference type="EC" id="1.1.1.81" evidence="3"/>
<dbReference type="Pfam" id="PF05161">
    <property type="entry name" value="MOFRL"/>
    <property type="match status" value="1"/>
</dbReference>
<evidence type="ECO:0000259" key="1">
    <source>
        <dbReference type="Pfam" id="PF05161"/>
    </source>
</evidence>
<dbReference type="Pfam" id="PF13660">
    <property type="entry name" value="DUF4147"/>
    <property type="match status" value="1"/>
</dbReference>
<organism evidence="3 4">
    <name type="scientific">Martelella mangrovi</name>
    <dbReference type="NCBI Taxonomy" id="1397477"/>
    <lineage>
        <taxon>Bacteria</taxon>
        <taxon>Pseudomonadati</taxon>
        <taxon>Pseudomonadota</taxon>
        <taxon>Alphaproteobacteria</taxon>
        <taxon>Hyphomicrobiales</taxon>
        <taxon>Aurantimonadaceae</taxon>
        <taxon>Martelella</taxon>
    </lineage>
</organism>
<dbReference type="InterPro" id="IPR037035">
    <property type="entry name" value="GK-like_C_sf"/>
</dbReference>
<evidence type="ECO:0000259" key="2">
    <source>
        <dbReference type="Pfam" id="PF13660"/>
    </source>
</evidence>
<gene>
    <name evidence="3" type="ORF">ABID12_002800</name>
</gene>
<dbReference type="Proteomes" id="UP001549164">
    <property type="component" value="Unassembled WGS sequence"/>
</dbReference>
<feature type="domain" description="MOFRL" evidence="1">
    <location>
        <begin position="308"/>
        <end position="413"/>
    </location>
</feature>
<keyword evidence="4" id="KW-1185">Reference proteome</keyword>
<keyword evidence="3" id="KW-0560">Oxidoreductase</keyword>
<dbReference type="SUPFAM" id="SSF82544">
    <property type="entry name" value="GckA/TtuD-like"/>
    <property type="match status" value="1"/>
</dbReference>
<evidence type="ECO:0000313" key="3">
    <source>
        <dbReference type="EMBL" id="MET3600849.1"/>
    </source>
</evidence>
<dbReference type="GO" id="GO:0016618">
    <property type="term" value="F:hydroxypyruvate reductase [NAD(P)H] activity"/>
    <property type="evidence" value="ECO:0007669"/>
    <property type="project" value="UniProtKB-EC"/>
</dbReference>
<accession>A0ABV2IE05</accession>
<dbReference type="EMBL" id="JBEPLY010000010">
    <property type="protein sequence ID" value="MET3600849.1"/>
    <property type="molecule type" value="Genomic_DNA"/>
</dbReference>
<sequence length="427" mass="44427">MYSDPEKLLRAMFDAAVAAAQPSLCVPPHLPEKPEGKLIVIGAGKASASMARAVEQHWSGPLSGLVVTRYGHAVACDKIEVVEAAHPVPDKAGLDAAARILDLARSAGPDDTVLCLISGGGSALLPMPLEPLMLEDKQAVTRALLACGAPISEINCVRRHLSGIKGGRLAAAAHPARVVSLLISDVPGDHPLDIASGPTVGDPTTADDARAILKRYDISAPQAVLDVLASVRCESVKPDDERLKNTENVMIAAPQISLEAAAEIAVRESLPVHILSDAIEGEARDVGKTLAGIALQVARRGQPFEPPCILLSGGETTVTVRGQGRGGRNVEFLLSLAQTLEAQPGIWALAADTDGVDGIEETAGAIVTPDTRERGLAKGMTLAAALADNDGHGFFGALGDAVVTGPTTTNVNDFRAIYIRERAEEKT</sequence>
<dbReference type="Gene3D" id="3.40.1480.10">
    <property type="entry name" value="MOFRL domain"/>
    <property type="match status" value="1"/>
</dbReference>
<dbReference type="RefSeq" id="WP_354434728.1">
    <property type="nucleotide sequence ID" value="NZ_JBEPLY010000010.1"/>
</dbReference>
<proteinExistence type="predicted"/>
<dbReference type="InterPro" id="IPR039760">
    <property type="entry name" value="MOFRL_protein"/>
</dbReference>
<feature type="domain" description="MOFRL-associated" evidence="2">
    <location>
        <begin position="9"/>
        <end position="228"/>
    </location>
</feature>
<reference evidence="3 4" key="1">
    <citation type="submission" date="2024-06" db="EMBL/GenBank/DDBJ databases">
        <title>Genomic Encyclopedia of Type Strains, Phase IV (KMG-IV): sequencing the most valuable type-strain genomes for metagenomic binning, comparative biology and taxonomic classification.</title>
        <authorList>
            <person name="Goeker M."/>
        </authorList>
    </citation>
    <scope>NUCLEOTIDE SEQUENCE [LARGE SCALE GENOMIC DNA]</scope>
    <source>
        <strain evidence="3 4">DSM 28102</strain>
    </source>
</reference>
<dbReference type="PANTHER" id="PTHR12227:SF0">
    <property type="entry name" value="GLYCERATE KINASE"/>
    <property type="match status" value="1"/>
</dbReference>
<evidence type="ECO:0000313" key="4">
    <source>
        <dbReference type="Proteomes" id="UP001549164"/>
    </source>
</evidence>
<dbReference type="Gene3D" id="3.40.50.10180">
    <property type="entry name" value="Glycerate kinase, MOFRL-like N-terminal domain"/>
    <property type="match status" value="1"/>
</dbReference>
<dbReference type="InterPro" id="IPR038614">
    <property type="entry name" value="GK_N_sf"/>
</dbReference>
<dbReference type="InterPro" id="IPR007835">
    <property type="entry name" value="MOFRL"/>
</dbReference>
<dbReference type="InterPro" id="IPR025286">
    <property type="entry name" value="MOFRL_assoc_dom"/>
</dbReference>
<protein>
    <submittedName>
        <fullName evidence="3">Hydroxypyruvate reductase</fullName>
        <ecNumber evidence="3">1.1.1.81</ecNumber>
    </submittedName>
</protein>
<name>A0ABV2IE05_9HYPH</name>
<dbReference type="PANTHER" id="PTHR12227">
    <property type="entry name" value="GLYCERATE KINASE"/>
    <property type="match status" value="1"/>
</dbReference>